<dbReference type="RefSeq" id="WP_382360539.1">
    <property type="nucleotide sequence ID" value="NZ_JBHTGR010000056.1"/>
</dbReference>
<reference evidence="3" key="1">
    <citation type="journal article" date="2019" name="Int. J. Syst. Evol. Microbiol.">
        <title>The Global Catalogue of Microorganisms (GCM) 10K type strain sequencing project: providing services to taxonomists for standard genome sequencing and annotation.</title>
        <authorList>
            <consortium name="The Broad Institute Genomics Platform"/>
            <consortium name="The Broad Institute Genome Sequencing Center for Infectious Disease"/>
            <person name="Wu L."/>
            <person name="Ma J."/>
        </authorList>
    </citation>
    <scope>NUCLEOTIDE SEQUENCE [LARGE SCALE GENOMIC DNA]</scope>
    <source>
        <strain evidence="3">JCM 30234</strain>
    </source>
</reference>
<dbReference type="Pfam" id="PF07872">
    <property type="entry name" value="DUF1659"/>
    <property type="match status" value="1"/>
</dbReference>
<evidence type="ECO:0000313" key="2">
    <source>
        <dbReference type="EMBL" id="MFC7747931.1"/>
    </source>
</evidence>
<dbReference type="Proteomes" id="UP001596620">
    <property type="component" value="Unassembled WGS sequence"/>
</dbReference>
<evidence type="ECO:0000313" key="3">
    <source>
        <dbReference type="Proteomes" id="UP001596620"/>
    </source>
</evidence>
<protein>
    <submittedName>
        <fullName evidence="2">DUF1659 domain-containing protein</fullName>
    </submittedName>
</protein>
<dbReference type="EMBL" id="JBHTGR010000056">
    <property type="protein sequence ID" value="MFC7747931.1"/>
    <property type="molecule type" value="Genomic_DNA"/>
</dbReference>
<dbReference type="InterPro" id="IPR012454">
    <property type="entry name" value="DUF1659"/>
</dbReference>
<proteinExistence type="predicted"/>
<organism evidence="2 3">
    <name type="scientific">Lentibacillus kimchii</name>
    <dbReference type="NCBI Taxonomy" id="1542911"/>
    <lineage>
        <taxon>Bacteria</taxon>
        <taxon>Bacillati</taxon>
        <taxon>Bacillota</taxon>
        <taxon>Bacilli</taxon>
        <taxon>Bacillales</taxon>
        <taxon>Bacillaceae</taxon>
        <taxon>Lentibacillus</taxon>
    </lineage>
</organism>
<gene>
    <name evidence="2" type="ORF">ACFQU8_12100</name>
</gene>
<accession>A0ABW2UVM7</accession>
<sequence>MAIAERVDSRLKLTLDDGDDMMTGKTIYKTKSFNNVKPEATADQLYTIATAVAGLQERLLYIIERQDGSEISDTV</sequence>
<name>A0ABW2UVM7_9BACI</name>
<comment type="caution">
    <text evidence="2">The sequence shown here is derived from an EMBL/GenBank/DDBJ whole genome shotgun (WGS) entry which is preliminary data.</text>
</comment>
<keyword evidence="3" id="KW-1185">Reference proteome</keyword>
<evidence type="ECO:0000259" key="1">
    <source>
        <dbReference type="Pfam" id="PF07872"/>
    </source>
</evidence>
<feature type="domain" description="DUF1659" evidence="1">
    <location>
        <begin position="3"/>
        <end position="72"/>
    </location>
</feature>